<evidence type="ECO:0000313" key="1">
    <source>
        <dbReference type="EMBL" id="CAG6614104.1"/>
    </source>
</evidence>
<organism evidence="1">
    <name type="scientific">Cacopsylla melanoneura</name>
    <dbReference type="NCBI Taxonomy" id="428564"/>
    <lineage>
        <taxon>Eukaryota</taxon>
        <taxon>Metazoa</taxon>
        <taxon>Ecdysozoa</taxon>
        <taxon>Arthropoda</taxon>
        <taxon>Hexapoda</taxon>
        <taxon>Insecta</taxon>
        <taxon>Pterygota</taxon>
        <taxon>Neoptera</taxon>
        <taxon>Paraneoptera</taxon>
        <taxon>Hemiptera</taxon>
        <taxon>Sternorrhyncha</taxon>
        <taxon>Psylloidea</taxon>
        <taxon>Psyllidae</taxon>
        <taxon>Psyllinae</taxon>
        <taxon>Cacopsylla</taxon>
    </lineage>
</organism>
<dbReference type="EMBL" id="HBUF01029364">
    <property type="protein sequence ID" value="CAG6614106.1"/>
    <property type="molecule type" value="Transcribed_RNA"/>
</dbReference>
<sequence length="104" mass="11835">MKYREKHKTWLNEVSNGEKWQAIVANPNIIPNLPRKAAVTHFRLLTGHDCLAEHLHRIGVKNSPNCPLCPLNTPMNSSHLASCPALRPTNNIVEKYWDARGRMT</sequence>
<protein>
    <recommendedName>
        <fullName evidence="2">Reverse transcriptase zinc-binding domain-containing protein</fullName>
    </recommendedName>
</protein>
<accession>A0A8D8LPS4</accession>
<dbReference type="EMBL" id="HBUF01029361">
    <property type="protein sequence ID" value="CAG6614100.1"/>
    <property type="molecule type" value="Transcribed_RNA"/>
</dbReference>
<dbReference type="EMBL" id="HBUF01029363">
    <property type="protein sequence ID" value="CAG6614104.1"/>
    <property type="molecule type" value="Transcribed_RNA"/>
</dbReference>
<dbReference type="AlphaFoldDB" id="A0A8D8LPS4"/>
<reference evidence="1" key="1">
    <citation type="submission" date="2021-05" db="EMBL/GenBank/DDBJ databases">
        <authorList>
            <person name="Alioto T."/>
            <person name="Alioto T."/>
            <person name="Gomez Garrido J."/>
        </authorList>
    </citation>
    <scope>NUCLEOTIDE SEQUENCE</scope>
</reference>
<proteinExistence type="predicted"/>
<dbReference type="EMBL" id="HBUF01029362">
    <property type="protein sequence ID" value="CAG6614102.1"/>
    <property type="molecule type" value="Transcribed_RNA"/>
</dbReference>
<evidence type="ECO:0008006" key="2">
    <source>
        <dbReference type="Google" id="ProtNLM"/>
    </source>
</evidence>
<name>A0A8D8LPS4_9HEMI</name>